<evidence type="ECO:0000256" key="2">
    <source>
        <dbReference type="SAM" id="SignalP"/>
    </source>
</evidence>
<keyword evidence="2" id="KW-0732">Signal</keyword>
<dbReference type="Proteomes" id="UP000186235">
    <property type="component" value="Unassembled WGS sequence"/>
</dbReference>
<feature type="chain" id="PRO_5009937211" evidence="2">
    <location>
        <begin position="27"/>
        <end position="180"/>
    </location>
</feature>
<feature type="region of interest" description="Disordered" evidence="1">
    <location>
        <begin position="77"/>
        <end position="125"/>
    </location>
</feature>
<dbReference type="PROSITE" id="PS51257">
    <property type="entry name" value="PROKAR_LIPOPROTEIN"/>
    <property type="match status" value="1"/>
</dbReference>
<organism evidence="3 4">
    <name type="scientific">Cellulosimicrobium aquatile</name>
    <dbReference type="NCBI Taxonomy" id="1612203"/>
    <lineage>
        <taxon>Bacteria</taxon>
        <taxon>Bacillati</taxon>
        <taxon>Actinomycetota</taxon>
        <taxon>Actinomycetes</taxon>
        <taxon>Micrococcales</taxon>
        <taxon>Promicromonosporaceae</taxon>
        <taxon>Cellulosimicrobium</taxon>
    </lineage>
</organism>
<dbReference type="RefSeq" id="WP_076403385.1">
    <property type="nucleotide sequence ID" value="NZ_FTMI01000001.1"/>
</dbReference>
<sequence length="180" mass="18081">MSTARARRRAHGLAGALLVAVLPACSGPGGLVTACPAVGYSARLEVRLDDSWPDRDAYGVTVACVGADPCALVRDGTLRPGPEPAPTTIPVDPVDPVPPQAVETSPEPSGEAQDAPSVGEWTGSALNGPVGTVVVRVVEVASGDVVVEREIDPTWESADGADSECGGPSVATIEVAAPPG</sequence>
<reference evidence="4" key="1">
    <citation type="submission" date="2017-01" db="EMBL/GenBank/DDBJ databases">
        <authorList>
            <person name="Varghese N."/>
            <person name="Submissions S."/>
        </authorList>
    </citation>
    <scope>NUCLEOTIDE SEQUENCE [LARGE SCALE GENOMIC DNA]</scope>
    <source>
        <strain evidence="4">3bp</strain>
    </source>
</reference>
<accession>A0A1N6N8F9</accession>
<protein>
    <submittedName>
        <fullName evidence="3">Uncharacterized protein</fullName>
    </submittedName>
</protein>
<dbReference type="EMBL" id="FTMI01000001">
    <property type="protein sequence ID" value="SIP88351.1"/>
    <property type="molecule type" value="Genomic_DNA"/>
</dbReference>
<feature type="compositionally biased region" description="Pro residues" evidence="1">
    <location>
        <begin position="81"/>
        <end position="99"/>
    </location>
</feature>
<keyword evidence="4" id="KW-1185">Reference proteome</keyword>
<gene>
    <name evidence="3" type="ORF">SAMN05518682_0257</name>
</gene>
<feature type="signal peptide" evidence="2">
    <location>
        <begin position="1"/>
        <end position="26"/>
    </location>
</feature>
<evidence type="ECO:0000256" key="1">
    <source>
        <dbReference type="SAM" id="MobiDB-lite"/>
    </source>
</evidence>
<proteinExistence type="predicted"/>
<evidence type="ECO:0000313" key="4">
    <source>
        <dbReference type="Proteomes" id="UP000186235"/>
    </source>
</evidence>
<dbReference type="AlphaFoldDB" id="A0A1N6N8F9"/>
<evidence type="ECO:0000313" key="3">
    <source>
        <dbReference type="EMBL" id="SIP88351.1"/>
    </source>
</evidence>
<name>A0A1N6N8F9_9MICO</name>